<dbReference type="InterPro" id="IPR014284">
    <property type="entry name" value="RNA_pol_sigma-70_dom"/>
</dbReference>
<evidence type="ECO:0000256" key="4">
    <source>
        <dbReference type="ARBA" id="ARBA00023163"/>
    </source>
</evidence>
<feature type="domain" description="RNA polymerase sigma-70 region 2" evidence="5">
    <location>
        <begin position="34"/>
        <end position="99"/>
    </location>
</feature>
<comment type="similarity">
    <text evidence="1">Belongs to the sigma-70 factor family. ECF subfamily.</text>
</comment>
<evidence type="ECO:0000256" key="3">
    <source>
        <dbReference type="ARBA" id="ARBA00023082"/>
    </source>
</evidence>
<dbReference type="PANTHER" id="PTHR43133">
    <property type="entry name" value="RNA POLYMERASE ECF-TYPE SIGMA FACTO"/>
    <property type="match status" value="1"/>
</dbReference>
<dbReference type="InterPro" id="IPR007627">
    <property type="entry name" value="RNA_pol_sigma70_r2"/>
</dbReference>
<dbReference type="InterPro" id="IPR013249">
    <property type="entry name" value="RNA_pol_sigma70_r4_t2"/>
</dbReference>
<dbReference type="GO" id="GO:0016987">
    <property type="term" value="F:sigma factor activity"/>
    <property type="evidence" value="ECO:0007669"/>
    <property type="project" value="UniProtKB-KW"/>
</dbReference>
<dbReference type="GO" id="GO:0006352">
    <property type="term" value="P:DNA-templated transcription initiation"/>
    <property type="evidence" value="ECO:0007669"/>
    <property type="project" value="InterPro"/>
</dbReference>
<keyword evidence="2" id="KW-0805">Transcription regulation</keyword>
<dbReference type="InterPro" id="IPR013324">
    <property type="entry name" value="RNA_pol_sigma_r3/r4-like"/>
</dbReference>
<dbReference type="Gene3D" id="1.10.10.10">
    <property type="entry name" value="Winged helix-like DNA-binding domain superfamily/Winged helix DNA-binding domain"/>
    <property type="match status" value="1"/>
</dbReference>
<dbReference type="KEGG" id="pcm:AY601_1926"/>
<dbReference type="EMBL" id="CP014504">
    <property type="protein sequence ID" value="AMP98833.1"/>
    <property type="molecule type" value="Genomic_DNA"/>
</dbReference>
<evidence type="ECO:0000313" key="7">
    <source>
        <dbReference type="EMBL" id="AMP98833.1"/>
    </source>
</evidence>
<keyword evidence="3" id="KW-0731">Sigma factor</keyword>
<dbReference type="PANTHER" id="PTHR43133:SF46">
    <property type="entry name" value="RNA POLYMERASE SIGMA-70 FACTOR ECF SUBFAMILY"/>
    <property type="match status" value="1"/>
</dbReference>
<protein>
    <recommendedName>
        <fullName evidence="9">RNA polymerase sigma-70 factor</fullName>
    </recommendedName>
</protein>
<dbReference type="PATRIC" id="fig|188932.3.peg.2015"/>
<accession>A0A127VBW6</accession>
<name>A0A127VBW6_9SPHI</name>
<dbReference type="Gene3D" id="1.10.1740.10">
    <property type="match status" value="1"/>
</dbReference>
<dbReference type="OrthoDB" id="1100095at2"/>
<dbReference type="InterPro" id="IPR036388">
    <property type="entry name" value="WH-like_DNA-bd_sf"/>
</dbReference>
<reference evidence="7 8" key="1">
    <citation type="submission" date="2016-03" db="EMBL/GenBank/DDBJ databases">
        <title>Complete genome sequence of Pedobacter cryoconitis PAMC 27485.</title>
        <authorList>
            <person name="Lee J."/>
            <person name="Kim O.-S."/>
        </authorList>
    </citation>
    <scope>NUCLEOTIDE SEQUENCE [LARGE SCALE GENOMIC DNA]</scope>
    <source>
        <strain evidence="7 8">PAMC 27485</strain>
    </source>
</reference>
<sequence>MLYFKLIYLCTLQAQTGYSYMHIQEPLYSDFQKLFRLHYKTLCMHAYKYLADADESQDAVQEVFVKFWEIKQEMVNDKNALYYLITAVRNNCISRLRKKVHTISMEDETVFNKITDTPLEEEETKETADIQTLVDEALALLPPKCGAIFRMSRLDKLTYQQIATELGISIKTVENQMGKAISIMREFARTHYIPLSVLLSLIYFLEHRGILNFYV</sequence>
<dbReference type="InterPro" id="IPR013325">
    <property type="entry name" value="RNA_pol_sigma_r2"/>
</dbReference>
<dbReference type="Pfam" id="PF08281">
    <property type="entry name" value="Sigma70_r4_2"/>
    <property type="match status" value="1"/>
</dbReference>
<evidence type="ECO:0000259" key="5">
    <source>
        <dbReference type="Pfam" id="PF04542"/>
    </source>
</evidence>
<dbReference type="InterPro" id="IPR039425">
    <property type="entry name" value="RNA_pol_sigma-70-like"/>
</dbReference>
<dbReference type="Pfam" id="PF04542">
    <property type="entry name" value="Sigma70_r2"/>
    <property type="match status" value="1"/>
</dbReference>
<evidence type="ECO:0008006" key="9">
    <source>
        <dbReference type="Google" id="ProtNLM"/>
    </source>
</evidence>
<dbReference type="AlphaFoldDB" id="A0A127VBW6"/>
<dbReference type="NCBIfam" id="TIGR02937">
    <property type="entry name" value="sigma70-ECF"/>
    <property type="match status" value="1"/>
</dbReference>
<evidence type="ECO:0000256" key="2">
    <source>
        <dbReference type="ARBA" id="ARBA00023015"/>
    </source>
</evidence>
<evidence type="ECO:0000313" key="8">
    <source>
        <dbReference type="Proteomes" id="UP000071561"/>
    </source>
</evidence>
<keyword evidence="8" id="KW-1185">Reference proteome</keyword>
<gene>
    <name evidence="7" type="ORF">AY601_1926</name>
</gene>
<evidence type="ECO:0000259" key="6">
    <source>
        <dbReference type="Pfam" id="PF08281"/>
    </source>
</evidence>
<dbReference type="SUPFAM" id="SSF88659">
    <property type="entry name" value="Sigma3 and sigma4 domains of RNA polymerase sigma factors"/>
    <property type="match status" value="1"/>
</dbReference>
<dbReference type="GO" id="GO:0003677">
    <property type="term" value="F:DNA binding"/>
    <property type="evidence" value="ECO:0007669"/>
    <property type="project" value="InterPro"/>
</dbReference>
<dbReference type="SUPFAM" id="SSF88946">
    <property type="entry name" value="Sigma2 domain of RNA polymerase sigma factors"/>
    <property type="match status" value="1"/>
</dbReference>
<evidence type="ECO:0000256" key="1">
    <source>
        <dbReference type="ARBA" id="ARBA00010641"/>
    </source>
</evidence>
<organism evidence="7 8">
    <name type="scientific">Pedobacter cryoconitis</name>
    <dbReference type="NCBI Taxonomy" id="188932"/>
    <lineage>
        <taxon>Bacteria</taxon>
        <taxon>Pseudomonadati</taxon>
        <taxon>Bacteroidota</taxon>
        <taxon>Sphingobacteriia</taxon>
        <taxon>Sphingobacteriales</taxon>
        <taxon>Sphingobacteriaceae</taxon>
        <taxon>Pedobacter</taxon>
    </lineage>
</organism>
<dbReference type="Proteomes" id="UP000071561">
    <property type="component" value="Chromosome"/>
</dbReference>
<proteinExistence type="inferred from homology"/>
<dbReference type="NCBIfam" id="TIGR02985">
    <property type="entry name" value="Sig70_bacteroi1"/>
    <property type="match status" value="1"/>
</dbReference>
<keyword evidence="4" id="KW-0804">Transcription</keyword>
<feature type="domain" description="RNA polymerase sigma factor 70 region 4 type 2" evidence="6">
    <location>
        <begin position="133"/>
        <end position="180"/>
    </location>
</feature>
<dbReference type="InterPro" id="IPR014327">
    <property type="entry name" value="RNA_pol_sigma70_bacteroid"/>
</dbReference>